<dbReference type="PANTHER" id="PTHR34580:SF3">
    <property type="entry name" value="PROTEIN PAFB"/>
    <property type="match status" value="1"/>
</dbReference>
<keyword evidence="4" id="KW-1185">Reference proteome</keyword>
<comment type="caution">
    <text evidence="3">The sequence shown here is derived from an EMBL/GenBank/DDBJ whole genome shotgun (WGS) entry which is preliminary data.</text>
</comment>
<dbReference type="AlphaFoldDB" id="A0A511YUM6"/>
<dbReference type="RefSeq" id="WP_034247505.1">
    <property type="nucleotide sequence ID" value="NZ_BJYK01000001.1"/>
</dbReference>
<evidence type="ECO:0000313" key="3">
    <source>
        <dbReference type="EMBL" id="GEN78893.1"/>
    </source>
</evidence>
<dbReference type="PROSITE" id="PS52050">
    <property type="entry name" value="WYL"/>
    <property type="match status" value="1"/>
</dbReference>
<evidence type="ECO:0000313" key="4">
    <source>
        <dbReference type="Proteomes" id="UP000321484"/>
    </source>
</evidence>
<name>A0A511YUM6_9CELL</name>
<feature type="domain" description="WYL" evidence="1">
    <location>
        <begin position="149"/>
        <end position="213"/>
    </location>
</feature>
<dbReference type="InterPro" id="IPR057727">
    <property type="entry name" value="WCX_dom"/>
</dbReference>
<dbReference type="EMBL" id="BJYK01000001">
    <property type="protein sequence ID" value="GEN78893.1"/>
    <property type="molecule type" value="Genomic_DNA"/>
</dbReference>
<dbReference type="Pfam" id="PF13280">
    <property type="entry name" value="WYL"/>
    <property type="match status" value="1"/>
</dbReference>
<reference evidence="3 4" key="1">
    <citation type="submission" date="2019-07" db="EMBL/GenBank/DDBJ databases">
        <title>Whole genome shotgun sequence of Actinotalea fermentans NBRC 105374.</title>
        <authorList>
            <person name="Hosoyama A."/>
            <person name="Uohara A."/>
            <person name="Ohji S."/>
            <person name="Ichikawa N."/>
        </authorList>
    </citation>
    <scope>NUCLEOTIDE SEQUENCE [LARGE SCALE GENOMIC DNA]</scope>
    <source>
        <strain evidence="3 4">NBRC 105374</strain>
    </source>
</reference>
<sequence length="342" mass="36558">MADSLPPAERLLNLVIALVNTPGRMTKEQIRASVAGYDRDGSTEAFERMFERDKETLRDLGVPVTTVHGPAHADDAGYRVDLDAYALPPMELDAAQLGVLGLAADFWQDQSLRADAARALTKLRVVGDTSADTDAVVGLAPRLHAAGPALAPLLDAAHARQAVEFTYRAASTGEVLRRTVEPWRIIASRGGWYLVGFDTGRDAPRVFRLSRIVDDVVPVGPTGAFVVPADVDPMAMLAASQQGGTRLAWLSVAADRAGALRSRAVQPDGEDPPAPPRPGHDLVVVPFERSADLAEELLGYADAVVVLGPEDLRAGVVRRLREAVAMTERLAGRATDGERRDG</sequence>
<proteinExistence type="predicted"/>
<dbReference type="InterPro" id="IPR051534">
    <property type="entry name" value="CBASS_pafABC_assoc_protein"/>
</dbReference>
<gene>
    <name evidence="3" type="primary">pafB</name>
    <name evidence="3" type="ORF">AFE02nite_06270</name>
</gene>
<evidence type="ECO:0000259" key="1">
    <source>
        <dbReference type="Pfam" id="PF13280"/>
    </source>
</evidence>
<protein>
    <submittedName>
        <fullName evidence="3">Protein PafB</fullName>
    </submittedName>
</protein>
<dbReference type="PANTHER" id="PTHR34580">
    <property type="match status" value="1"/>
</dbReference>
<dbReference type="Proteomes" id="UP000321484">
    <property type="component" value="Unassembled WGS sequence"/>
</dbReference>
<dbReference type="OrthoDB" id="3268930at2"/>
<dbReference type="Pfam" id="PF25583">
    <property type="entry name" value="WCX"/>
    <property type="match status" value="1"/>
</dbReference>
<dbReference type="InterPro" id="IPR026881">
    <property type="entry name" value="WYL_dom"/>
</dbReference>
<organism evidence="3 4">
    <name type="scientific">Actinotalea fermentans</name>
    <dbReference type="NCBI Taxonomy" id="43671"/>
    <lineage>
        <taxon>Bacteria</taxon>
        <taxon>Bacillati</taxon>
        <taxon>Actinomycetota</taxon>
        <taxon>Actinomycetes</taxon>
        <taxon>Micrococcales</taxon>
        <taxon>Cellulomonadaceae</taxon>
        <taxon>Actinotalea</taxon>
    </lineage>
</organism>
<feature type="domain" description="WCX" evidence="2">
    <location>
        <begin position="250"/>
        <end position="323"/>
    </location>
</feature>
<accession>A0A511YUM6</accession>
<evidence type="ECO:0000259" key="2">
    <source>
        <dbReference type="Pfam" id="PF25583"/>
    </source>
</evidence>